<dbReference type="KEGG" id="fri:FraEuI1c_6432"/>
<dbReference type="EMBL" id="CP002299">
    <property type="protein sequence ID" value="ADP84413.1"/>
    <property type="molecule type" value="Genomic_DNA"/>
</dbReference>
<evidence type="ECO:0000313" key="2">
    <source>
        <dbReference type="EMBL" id="ADP84413.1"/>
    </source>
</evidence>
<evidence type="ECO:0000256" key="1">
    <source>
        <dbReference type="SAM" id="MobiDB-lite"/>
    </source>
</evidence>
<reference evidence="2 3" key="1">
    <citation type="submission" date="2010-10" db="EMBL/GenBank/DDBJ databases">
        <title>Complete sequence of Frankia sp. EuI1c.</title>
        <authorList>
            <consortium name="US DOE Joint Genome Institute"/>
            <person name="Lucas S."/>
            <person name="Copeland A."/>
            <person name="Lapidus A."/>
            <person name="Cheng J.-F."/>
            <person name="Bruce D."/>
            <person name="Goodwin L."/>
            <person name="Pitluck S."/>
            <person name="Chertkov O."/>
            <person name="Detter J.C."/>
            <person name="Han C."/>
            <person name="Tapia R."/>
            <person name="Land M."/>
            <person name="Hauser L."/>
            <person name="Jeffries C."/>
            <person name="Kyrpides N."/>
            <person name="Ivanova N."/>
            <person name="Mikhailova N."/>
            <person name="Beauchemin N."/>
            <person name="Sen A."/>
            <person name="Sur S.A."/>
            <person name="Gtari M."/>
            <person name="Wall L."/>
            <person name="Tisa L."/>
            <person name="Woyke T."/>
        </authorList>
    </citation>
    <scope>NUCLEOTIDE SEQUENCE [LARGE SCALE GENOMIC DNA]</scope>
    <source>
        <strain evidence="3">DSM 45817 / CECT 9037 / EuI1c</strain>
    </source>
</reference>
<evidence type="ECO:0000313" key="3">
    <source>
        <dbReference type="Proteomes" id="UP000002484"/>
    </source>
</evidence>
<name>E3J749_PSEI1</name>
<dbReference type="RefSeq" id="WP_013427526.1">
    <property type="nucleotide sequence ID" value="NC_014666.1"/>
</dbReference>
<accession>E3J749</accession>
<dbReference type="Proteomes" id="UP000002484">
    <property type="component" value="Chromosome"/>
</dbReference>
<feature type="region of interest" description="Disordered" evidence="1">
    <location>
        <begin position="1"/>
        <end position="21"/>
    </location>
</feature>
<dbReference type="AlphaFoldDB" id="E3J749"/>
<keyword evidence="3" id="KW-1185">Reference proteome</keyword>
<sequence length="246" mass="25980">MSQATVREFGKPPRCGEFGGHNKRGEPCGQVVLSGTKRCRSHGGQSTAKIRAKVEVRRTVLAWDLDQPLVDPGETLLRLLTVTYARARMLADLLQRAYDAAEALARAESAPALEGELDELVDGSAGVEAARAALRQVLATGGVAVLVGRTRASDGRGGTVDTGEQIRALAALEQSERKLAADLATKAVAAGIAERQVRLAEMRADLWIQVLAGAARRLGWNIDLPAINAAVGAELDALPLEAIMSS</sequence>
<proteinExistence type="predicted"/>
<dbReference type="HOGENOM" id="CLU_1127774_0_0_11"/>
<dbReference type="STRING" id="298654.FraEuI1c_6432"/>
<dbReference type="eggNOG" id="ENOG5032CRP">
    <property type="taxonomic scope" value="Bacteria"/>
</dbReference>
<protein>
    <submittedName>
        <fullName evidence="2">Uncharacterized protein</fullName>
    </submittedName>
</protein>
<gene>
    <name evidence="2" type="ordered locus">FraEuI1c_6432</name>
</gene>
<organism evidence="2 3">
    <name type="scientific">Pseudofrankia inefficax (strain DSM 45817 / CECT 9037 / DDB 130130 / EuI1c)</name>
    <name type="common">Frankia inefficax</name>
    <dbReference type="NCBI Taxonomy" id="298654"/>
    <lineage>
        <taxon>Bacteria</taxon>
        <taxon>Bacillati</taxon>
        <taxon>Actinomycetota</taxon>
        <taxon>Actinomycetes</taxon>
        <taxon>Frankiales</taxon>
        <taxon>Frankiaceae</taxon>
        <taxon>Pseudofrankia</taxon>
    </lineage>
</organism>
<dbReference type="InParanoid" id="E3J749"/>
<dbReference type="OrthoDB" id="3624790at2"/>